<dbReference type="InterPro" id="IPR001509">
    <property type="entry name" value="Epimerase_deHydtase"/>
</dbReference>
<dbReference type="PANTHER" id="PTHR43245">
    <property type="entry name" value="BIFUNCTIONAL POLYMYXIN RESISTANCE PROTEIN ARNA"/>
    <property type="match status" value="1"/>
</dbReference>
<comment type="caution">
    <text evidence="2">The sequence shown here is derived from an EMBL/GenBank/DDBJ whole genome shotgun (WGS) entry which is preliminary data.</text>
</comment>
<keyword evidence="3" id="KW-1185">Reference proteome</keyword>
<dbReference type="Gene3D" id="3.40.50.720">
    <property type="entry name" value="NAD(P)-binding Rossmann-like Domain"/>
    <property type="match status" value="1"/>
</dbReference>
<dbReference type="InterPro" id="IPR036291">
    <property type="entry name" value="NAD(P)-bd_dom_sf"/>
</dbReference>
<reference evidence="2 3" key="1">
    <citation type="submission" date="2020-05" db="EMBL/GenBank/DDBJ databases">
        <title>Distinct polysaccharide utilization as determinants for interspecies competition between intestinal Prevotella spp.</title>
        <authorList>
            <person name="Galvez E.J.C."/>
            <person name="Iljazovic A."/>
            <person name="Strowig T."/>
        </authorList>
    </citation>
    <scope>NUCLEOTIDE SEQUENCE [LARGE SCALE GENOMIC DNA]</scope>
    <source>
        <strain evidence="2 3">PCHR</strain>
    </source>
</reference>
<evidence type="ECO:0000313" key="2">
    <source>
        <dbReference type="EMBL" id="NPE25538.1"/>
    </source>
</evidence>
<dbReference type="Pfam" id="PF01370">
    <property type="entry name" value="Epimerase"/>
    <property type="match status" value="1"/>
</dbReference>
<feature type="domain" description="NAD-dependent epimerase/dehydratase" evidence="1">
    <location>
        <begin position="27"/>
        <end position="266"/>
    </location>
</feature>
<evidence type="ECO:0000313" key="3">
    <source>
        <dbReference type="Proteomes" id="UP000820977"/>
    </source>
</evidence>
<dbReference type="Proteomes" id="UP000820977">
    <property type="component" value="Unassembled WGS sequence"/>
</dbReference>
<sequence>MNRIQRQDICEFACNFTLSKNLRNSDILVTGATGLIGSTLVRCLLALNENIRICCPVRNKDKAISMYGETDSSLSFVESDLLEFTENLKGDFKYIIHCASPTDGKYMASNPVETYELSTDTTRNLLRYAKEHKDCSMVYISSLEYYGQIFEEKTITEDQQGYIDIKSPRSSYPLGKRSAEYLCRAYAMEYGVNVKTARLTQTFGAGVAANDNRVFAQFARSIISGNDIIMHTDGTSAKPYVYTTDCIRAILYILIKGKNGESYNVANDDTYISIKELAYFLRDEFNPSIKVRFEKNTEMKYAPTTKLKLSSEKLRQLGWKPLYGLKEMFERLINSMKE</sequence>
<evidence type="ECO:0000259" key="1">
    <source>
        <dbReference type="Pfam" id="PF01370"/>
    </source>
</evidence>
<name>A0ABX2B407_9BACT</name>
<gene>
    <name evidence="2" type="ORF">HPS54_08440</name>
</gene>
<dbReference type="RefSeq" id="WP_172345005.1">
    <property type="nucleotide sequence ID" value="NZ_CASYYZ010000078.1"/>
</dbReference>
<organism evidence="2 3">
    <name type="scientific">Xylanibacter caecicola</name>
    <dbReference type="NCBI Taxonomy" id="2736294"/>
    <lineage>
        <taxon>Bacteria</taxon>
        <taxon>Pseudomonadati</taxon>
        <taxon>Bacteroidota</taxon>
        <taxon>Bacteroidia</taxon>
        <taxon>Bacteroidales</taxon>
        <taxon>Prevotellaceae</taxon>
        <taxon>Xylanibacter</taxon>
    </lineage>
</organism>
<protein>
    <submittedName>
        <fullName evidence="2">NAD(P)-dependent oxidoreductase</fullName>
    </submittedName>
</protein>
<proteinExistence type="predicted"/>
<dbReference type="EMBL" id="JABKKJ010000013">
    <property type="protein sequence ID" value="NPE25538.1"/>
    <property type="molecule type" value="Genomic_DNA"/>
</dbReference>
<dbReference type="InterPro" id="IPR050177">
    <property type="entry name" value="Lipid_A_modif_metabolic_enz"/>
</dbReference>
<accession>A0ABX2B407</accession>
<dbReference type="SUPFAM" id="SSF51735">
    <property type="entry name" value="NAD(P)-binding Rossmann-fold domains"/>
    <property type="match status" value="1"/>
</dbReference>